<name>H3G5K0_PHYRM</name>
<dbReference type="Gene3D" id="1.10.510.10">
    <property type="entry name" value="Transferase(Phosphotransferase) domain 1"/>
    <property type="match status" value="1"/>
</dbReference>
<organism evidence="2 3">
    <name type="scientific">Phytophthora ramorum</name>
    <name type="common">Sudden oak death agent</name>
    <dbReference type="NCBI Taxonomy" id="164328"/>
    <lineage>
        <taxon>Eukaryota</taxon>
        <taxon>Sar</taxon>
        <taxon>Stramenopiles</taxon>
        <taxon>Oomycota</taxon>
        <taxon>Peronosporomycetes</taxon>
        <taxon>Peronosporales</taxon>
        <taxon>Peronosporaceae</taxon>
        <taxon>Phytophthora</taxon>
    </lineage>
</organism>
<dbReference type="SUPFAM" id="SSF56112">
    <property type="entry name" value="Protein kinase-like (PK-like)"/>
    <property type="match status" value="1"/>
</dbReference>
<reference evidence="2" key="2">
    <citation type="submission" date="2015-06" db="UniProtKB">
        <authorList>
            <consortium name="EnsemblProtists"/>
        </authorList>
    </citation>
    <scope>IDENTIFICATION</scope>
    <source>
        <strain evidence="2">Pr102</strain>
    </source>
</reference>
<dbReference type="STRING" id="164328.H3G5K0"/>
<dbReference type="AlphaFoldDB" id="H3G5K0"/>
<dbReference type="InterPro" id="IPR051681">
    <property type="entry name" value="Ser/Thr_Kinases-Pseudokinases"/>
</dbReference>
<dbReference type="PANTHER" id="PTHR44329:SF214">
    <property type="entry name" value="PROTEIN KINASE DOMAIN-CONTAINING PROTEIN"/>
    <property type="match status" value="1"/>
</dbReference>
<dbReference type="EnsemblProtists" id="Phyra42051">
    <property type="protein sequence ID" value="Phyra42051"/>
    <property type="gene ID" value="Phyra42051"/>
</dbReference>
<evidence type="ECO:0000313" key="3">
    <source>
        <dbReference type="Proteomes" id="UP000005238"/>
    </source>
</evidence>
<dbReference type="EMBL" id="DS566012">
    <property type="status" value="NOT_ANNOTATED_CDS"/>
    <property type="molecule type" value="Genomic_DNA"/>
</dbReference>
<feature type="domain" description="Protein kinase" evidence="1">
    <location>
        <begin position="1"/>
        <end position="68"/>
    </location>
</feature>
<dbReference type="Proteomes" id="UP000005238">
    <property type="component" value="Unassembled WGS sequence"/>
</dbReference>
<dbReference type="GO" id="GO:0005524">
    <property type="term" value="F:ATP binding"/>
    <property type="evidence" value="ECO:0007669"/>
    <property type="project" value="InterPro"/>
</dbReference>
<dbReference type="InterPro" id="IPR008271">
    <property type="entry name" value="Ser/Thr_kinase_AS"/>
</dbReference>
<dbReference type="InterPro" id="IPR000719">
    <property type="entry name" value="Prot_kinase_dom"/>
</dbReference>
<accession>H3G5K0</accession>
<evidence type="ECO:0000259" key="1">
    <source>
        <dbReference type="PROSITE" id="PS50011"/>
    </source>
</evidence>
<dbReference type="InterPro" id="IPR011009">
    <property type="entry name" value="Kinase-like_dom_sf"/>
</dbReference>
<proteinExistence type="predicted"/>
<dbReference type="InParanoid" id="H3G5K0"/>
<dbReference type="PROSITE" id="PS50011">
    <property type="entry name" value="PROTEIN_KINASE_DOM"/>
    <property type="match status" value="1"/>
</dbReference>
<dbReference type="Pfam" id="PF00069">
    <property type="entry name" value="Pkinase"/>
    <property type="match status" value="1"/>
</dbReference>
<evidence type="ECO:0000313" key="2">
    <source>
        <dbReference type="EnsemblProtists" id="Phyra42051"/>
    </source>
</evidence>
<dbReference type="OMA" id="RYDIETH"/>
<dbReference type="PANTHER" id="PTHR44329">
    <property type="entry name" value="SERINE/THREONINE-PROTEIN KINASE TNNI3K-RELATED"/>
    <property type="match status" value="1"/>
</dbReference>
<dbReference type="HOGENOM" id="CLU_000288_7_30_1"/>
<sequence length="68" mass="7780">VIHRDLKSKNVLLNMYLEAKLSDFGISRTRYDIETHMTAGVGTSFWIAPEILLGRDYDERADVFSFGV</sequence>
<reference evidence="3" key="1">
    <citation type="journal article" date="2006" name="Science">
        <title>Phytophthora genome sequences uncover evolutionary origins and mechanisms of pathogenesis.</title>
        <authorList>
            <person name="Tyler B.M."/>
            <person name="Tripathy S."/>
            <person name="Zhang X."/>
            <person name="Dehal P."/>
            <person name="Jiang R.H."/>
            <person name="Aerts A."/>
            <person name="Arredondo F.D."/>
            <person name="Baxter L."/>
            <person name="Bensasson D."/>
            <person name="Beynon J.L."/>
            <person name="Chapman J."/>
            <person name="Damasceno C.M."/>
            <person name="Dorrance A.E."/>
            <person name="Dou D."/>
            <person name="Dickerman A.W."/>
            <person name="Dubchak I.L."/>
            <person name="Garbelotto M."/>
            <person name="Gijzen M."/>
            <person name="Gordon S.G."/>
            <person name="Govers F."/>
            <person name="Grunwald N.J."/>
            <person name="Huang W."/>
            <person name="Ivors K.L."/>
            <person name="Jones R.W."/>
            <person name="Kamoun S."/>
            <person name="Krampis K."/>
            <person name="Lamour K.H."/>
            <person name="Lee M.K."/>
            <person name="McDonald W.H."/>
            <person name="Medina M."/>
            <person name="Meijer H.J."/>
            <person name="Nordberg E.K."/>
            <person name="Maclean D.J."/>
            <person name="Ospina-Giraldo M.D."/>
            <person name="Morris P.F."/>
            <person name="Phuntumart V."/>
            <person name="Putnam N.H."/>
            <person name="Rash S."/>
            <person name="Rose J.K."/>
            <person name="Sakihama Y."/>
            <person name="Salamov A.A."/>
            <person name="Savidor A."/>
            <person name="Scheuring C.F."/>
            <person name="Smith B.M."/>
            <person name="Sobral B.W."/>
            <person name="Terry A."/>
            <person name="Torto-Alalibo T.A."/>
            <person name="Win J."/>
            <person name="Xu Z."/>
            <person name="Zhang H."/>
            <person name="Grigoriev I.V."/>
            <person name="Rokhsar D.S."/>
            <person name="Boore J.L."/>
        </authorList>
    </citation>
    <scope>NUCLEOTIDE SEQUENCE [LARGE SCALE GENOMIC DNA]</scope>
    <source>
        <strain evidence="3">Pr102</strain>
    </source>
</reference>
<dbReference type="GO" id="GO:0004672">
    <property type="term" value="F:protein kinase activity"/>
    <property type="evidence" value="ECO:0007669"/>
    <property type="project" value="InterPro"/>
</dbReference>
<dbReference type="PROSITE" id="PS00108">
    <property type="entry name" value="PROTEIN_KINASE_ST"/>
    <property type="match status" value="1"/>
</dbReference>
<dbReference type="eggNOG" id="KOG0192">
    <property type="taxonomic scope" value="Eukaryota"/>
</dbReference>
<keyword evidence="3" id="KW-1185">Reference proteome</keyword>
<protein>
    <recommendedName>
        <fullName evidence="1">Protein kinase domain-containing protein</fullName>
    </recommendedName>
</protein>